<sequence>MLNFSESVNHSQIQARELVVSVPKRDGGTKKQIAFPIKFSNNQAEYRFIGVQTGYHTEDILKEAGFDSDTIKTFVDEEIFGKIIRNEGDGCR</sequence>
<name>A0ABS4RCW5_9BACI</name>
<accession>A0ABS4RCW5</accession>
<dbReference type="Gene3D" id="3.40.50.10540">
    <property type="entry name" value="Crotonobetainyl-coa:carnitine coa-transferase, domain 1"/>
    <property type="match status" value="1"/>
</dbReference>
<dbReference type="EMBL" id="JAGIKZ010000002">
    <property type="protein sequence ID" value="MBP2240251.1"/>
    <property type="molecule type" value="Genomic_DNA"/>
</dbReference>
<evidence type="ECO:0000313" key="1">
    <source>
        <dbReference type="EMBL" id="MBP2240251.1"/>
    </source>
</evidence>
<dbReference type="InterPro" id="IPR023606">
    <property type="entry name" value="CoA-Trfase_III_dom_1_sf"/>
</dbReference>
<proteinExistence type="predicted"/>
<gene>
    <name evidence="1" type="ORF">J2Z40_000804</name>
</gene>
<keyword evidence="2" id="KW-1185">Reference proteome</keyword>
<reference evidence="1 2" key="1">
    <citation type="submission" date="2021-03" db="EMBL/GenBank/DDBJ databases">
        <title>Genomic Encyclopedia of Type Strains, Phase IV (KMG-IV): sequencing the most valuable type-strain genomes for metagenomic binning, comparative biology and taxonomic classification.</title>
        <authorList>
            <person name="Goeker M."/>
        </authorList>
    </citation>
    <scope>NUCLEOTIDE SEQUENCE [LARGE SCALE GENOMIC DNA]</scope>
    <source>
        <strain evidence="1 2">DSM 26675</strain>
    </source>
</reference>
<dbReference type="Proteomes" id="UP001519293">
    <property type="component" value="Unassembled WGS sequence"/>
</dbReference>
<evidence type="ECO:0000313" key="2">
    <source>
        <dbReference type="Proteomes" id="UP001519293"/>
    </source>
</evidence>
<dbReference type="SUPFAM" id="SSF89796">
    <property type="entry name" value="CoA-transferase family III (CaiB/BaiF)"/>
    <property type="match status" value="1"/>
</dbReference>
<organism evidence="1 2">
    <name type="scientific">Cytobacillus eiseniae</name>
    <dbReference type="NCBI Taxonomy" id="762947"/>
    <lineage>
        <taxon>Bacteria</taxon>
        <taxon>Bacillati</taxon>
        <taxon>Bacillota</taxon>
        <taxon>Bacilli</taxon>
        <taxon>Bacillales</taxon>
        <taxon>Bacillaceae</taxon>
        <taxon>Cytobacillus</taxon>
    </lineage>
</organism>
<protein>
    <submittedName>
        <fullName evidence="1">Crotonobetainyl-CoA:carnitine CoA-transferase CaiB-like acyl-CoA transferase</fullName>
    </submittedName>
</protein>
<comment type="caution">
    <text evidence="1">The sequence shown here is derived from an EMBL/GenBank/DDBJ whole genome shotgun (WGS) entry which is preliminary data.</text>
</comment>
<dbReference type="RefSeq" id="WP_066393875.1">
    <property type="nucleotide sequence ID" value="NZ_JAGIKZ010000002.1"/>
</dbReference>